<dbReference type="InterPro" id="IPR000306">
    <property type="entry name" value="Znf_FYVE"/>
</dbReference>
<keyword evidence="2 4" id="KW-0863">Zinc-finger</keyword>
<evidence type="ECO:0000256" key="3">
    <source>
        <dbReference type="ARBA" id="ARBA00022833"/>
    </source>
</evidence>
<organism evidence="7 8">
    <name type="scientific">Trypanosoma rangeli</name>
    <dbReference type="NCBI Taxonomy" id="5698"/>
    <lineage>
        <taxon>Eukaryota</taxon>
        <taxon>Discoba</taxon>
        <taxon>Euglenozoa</taxon>
        <taxon>Kinetoplastea</taxon>
        <taxon>Metakinetoplastina</taxon>
        <taxon>Trypanosomatida</taxon>
        <taxon>Trypanosomatidae</taxon>
        <taxon>Trypanosoma</taxon>
        <taxon>Herpetosoma</taxon>
    </lineage>
</organism>
<dbReference type="InterPro" id="IPR017455">
    <property type="entry name" value="Znf_FYVE-rel"/>
</dbReference>
<dbReference type="InterPro" id="IPR013083">
    <property type="entry name" value="Znf_RING/FYVE/PHD"/>
</dbReference>
<evidence type="ECO:0000256" key="4">
    <source>
        <dbReference type="PROSITE-ProRule" id="PRU00091"/>
    </source>
</evidence>
<dbReference type="PROSITE" id="PS50178">
    <property type="entry name" value="ZF_FYVE"/>
    <property type="match status" value="1"/>
</dbReference>
<reference evidence="7 8" key="1">
    <citation type="journal article" date="2018" name="BMC Genomics">
        <title>Genomic comparison of Trypanosoma conorhini and Trypanosoma rangeli to Trypanosoma cruzi strains of high and low virulence.</title>
        <authorList>
            <person name="Bradwell K.R."/>
            <person name="Koparde V.N."/>
            <person name="Matveyev A.V."/>
            <person name="Serrano M.G."/>
            <person name="Alves J.M."/>
            <person name="Parikh H."/>
            <person name="Huang B."/>
            <person name="Lee V."/>
            <person name="Espinosa-Alvarez O."/>
            <person name="Ortiz P.A."/>
            <person name="Costa-Martins A.G."/>
            <person name="Teixeira M.M."/>
            <person name="Buck G.A."/>
        </authorList>
    </citation>
    <scope>NUCLEOTIDE SEQUENCE [LARGE SCALE GENOMIC DNA]</scope>
    <source>
        <strain evidence="7 8">AM80</strain>
    </source>
</reference>
<dbReference type="Gene3D" id="3.30.40.10">
    <property type="entry name" value="Zinc/RING finger domain, C3HC4 (zinc finger)"/>
    <property type="match status" value="1"/>
</dbReference>
<protein>
    <submittedName>
        <fullName evidence="7">Zinc finger protein</fullName>
    </submittedName>
</protein>
<feature type="domain" description="FYVE-type" evidence="6">
    <location>
        <begin position="9"/>
        <end position="119"/>
    </location>
</feature>
<dbReference type="EMBL" id="MKGL01000487">
    <property type="protein sequence ID" value="RNE98169.1"/>
    <property type="molecule type" value="Genomic_DNA"/>
</dbReference>
<dbReference type="Proteomes" id="UP000283634">
    <property type="component" value="Unassembled WGS sequence"/>
</dbReference>
<evidence type="ECO:0000313" key="7">
    <source>
        <dbReference type="EMBL" id="RNE98169.1"/>
    </source>
</evidence>
<dbReference type="RefSeq" id="XP_029234496.1">
    <property type="nucleotide sequence ID" value="XM_029385686.1"/>
</dbReference>
<evidence type="ECO:0000256" key="5">
    <source>
        <dbReference type="SAM" id="MobiDB-lite"/>
    </source>
</evidence>
<keyword evidence="1" id="KW-0479">Metal-binding</keyword>
<name>A0A422MYB5_TRYRA</name>
<keyword evidence="8" id="KW-1185">Reference proteome</keyword>
<dbReference type="OMA" id="CAVIDCA"/>
<dbReference type="InterPro" id="IPR011011">
    <property type="entry name" value="Znf_FYVE_PHD"/>
</dbReference>
<dbReference type="PANTHER" id="PTHR23164">
    <property type="entry name" value="EARLY ENDOSOME ANTIGEN 1"/>
    <property type="match status" value="1"/>
</dbReference>
<proteinExistence type="predicted"/>
<feature type="compositionally biased region" description="Low complexity" evidence="5">
    <location>
        <begin position="211"/>
        <end position="235"/>
    </location>
</feature>
<comment type="caution">
    <text evidence="7">The sequence shown here is derived from an EMBL/GenBank/DDBJ whole genome shotgun (WGS) entry which is preliminary data.</text>
</comment>
<evidence type="ECO:0000313" key="8">
    <source>
        <dbReference type="Proteomes" id="UP000283634"/>
    </source>
</evidence>
<keyword evidence="3" id="KW-0862">Zinc</keyword>
<dbReference type="OrthoDB" id="158357at2759"/>
<gene>
    <name evidence="7" type="ORF">TraAM80_08974</name>
</gene>
<dbReference type="Pfam" id="PF01363">
    <property type="entry name" value="FYVE"/>
    <property type="match status" value="1"/>
</dbReference>
<evidence type="ECO:0000259" key="6">
    <source>
        <dbReference type="PROSITE" id="PS50178"/>
    </source>
</evidence>
<feature type="region of interest" description="Disordered" evidence="5">
    <location>
        <begin position="203"/>
        <end position="236"/>
    </location>
</feature>
<dbReference type="AlphaFoldDB" id="A0A422MYB5"/>
<evidence type="ECO:0000256" key="1">
    <source>
        <dbReference type="ARBA" id="ARBA00022723"/>
    </source>
</evidence>
<accession>A0A422MYB5</accession>
<dbReference type="GO" id="GO:0008270">
    <property type="term" value="F:zinc ion binding"/>
    <property type="evidence" value="ECO:0007669"/>
    <property type="project" value="UniProtKB-KW"/>
</dbReference>
<dbReference type="SUPFAM" id="SSF57903">
    <property type="entry name" value="FYVE/PHD zinc finger"/>
    <property type="match status" value="1"/>
</dbReference>
<sequence>MRLASWKPDSASQQCDSCAKKFEFFRRRHHCRLCGGIFCYSCSDVFLPGELILLRWLEINGYEKASKKAAATDTTTSEKLLDMFLERHFLTKSGLSNFFPPAPKTAPQRVCVRCFDDVESHAYAHKPTLSWRTHSNPLSDTLRSGAPSINWRTASDRRESLVGGRERKVCVILLKGSGGVESGERTDLRELFHALGQLTIQAKAESTHGNSSSKETTPSLSPSLSSASDLSGSEKNLLSVSMGGRTATETTGIGQQGLRGRFSATSTTTKYRKKIALQVPMSLDTSDPTHLSPGTTAPSLSVRVQLIGVTHRHGFDKALLQQHTIGTDAYIILLDGEPISPLDTPAFSGVSSGFGNGNALSCTTSQSGNSVPSPTISIFPRSLDMLQEPSLEAVPPAIGASYGDSFSGKLVESARAVWEAIGRYGGDIPICAVIDCASCIGAGNTELGAFSAVPGNSTSQMGAGMNLRCQSDKQQKSVSVEGQAAALHKALLLLTNEVIRRDVMRRKY</sequence>
<evidence type="ECO:0000256" key="2">
    <source>
        <dbReference type="ARBA" id="ARBA00022771"/>
    </source>
</evidence>
<dbReference type="GeneID" id="40332907"/>
<dbReference type="SMART" id="SM00064">
    <property type="entry name" value="FYVE"/>
    <property type="match status" value="1"/>
</dbReference>